<dbReference type="PROSITE" id="PS50853">
    <property type="entry name" value="FN3"/>
    <property type="match status" value="1"/>
</dbReference>
<dbReference type="InterPro" id="IPR003961">
    <property type="entry name" value="FN3_dom"/>
</dbReference>
<dbReference type="EMBL" id="MGGE01000040">
    <property type="protein sequence ID" value="OGM20512.1"/>
    <property type="molecule type" value="Genomic_DNA"/>
</dbReference>
<accession>A0A1F7XZR1</accession>
<reference evidence="3 4" key="1">
    <citation type="journal article" date="2016" name="Nat. Commun.">
        <title>Thousands of microbial genomes shed light on interconnected biogeochemical processes in an aquifer system.</title>
        <authorList>
            <person name="Anantharaman K."/>
            <person name="Brown C.T."/>
            <person name="Hug L.A."/>
            <person name="Sharon I."/>
            <person name="Castelle C.J."/>
            <person name="Probst A.J."/>
            <person name="Thomas B.C."/>
            <person name="Singh A."/>
            <person name="Wilkins M.J."/>
            <person name="Karaoz U."/>
            <person name="Brodie E.L."/>
            <person name="Williams K.H."/>
            <person name="Hubbard S.S."/>
            <person name="Banfield J.F."/>
        </authorList>
    </citation>
    <scope>NUCLEOTIDE SEQUENCE [LARGE SCALE GENOMIC DNA]</scope>
</reference>
<evidence type="ECO:0000313" key="3">
    <source>
        <dbReference type="EMBL" id="OGM20512.1"/>
    </source>
</evidence>
<sequence>MNLIRVILLLIGLIFLSLIGPNFAKAQIIPSFPACSNPGGTLRVLYTDGQHAIAGESNLRLGSDGVYDLTSGDHVQCFCSVDGSGVQTNWWKISSLDQDEIDTLVNLGWVFVPSGTPWGLDASGYMAFNSPYACGGSGITTTSSSGSTGAPVCNSDRPNAPVVTSIVKSGTTATISWTKVDIATHYTIAYGPAVGNYPYGVPNTGNVTSYTIGSLDPNTQYYFVVYAVNDCMPSLPSSGGQVLGASTGNVLGLAATGNLQTIVLVGSIGFTSTLLGVLLKKKSSSHI</sequence>
<protein>
    <recommendedName>
        <fullName evidence="2">Fibronectin type-III domain-containing protein</fullName>
    </recommendedName>
</protein>
<dbReference type="SMART" id="SM00060">
    <property type="entry name" value="FN3"/>
    <property type="match status" value="1"/>
</dbReference>
<dbReference type="CDD" id="cd00063">
    <property type="entry name" value="FN3"/>
    <property type="match status" value="1"/>
</dbReference>
<gene>
    <name evidence="3" type="ORF">A2714_03935</name>
</gene>
<dbReference type="InterPro" id="IPR013783">
    <property type="entry name" value="Ig-like_fold"/>
</dbReference>
<evidence type="ECO:0000313" key="4">
    <source>
        <dbReference type="Proteomes" id="UP000178419"/>
    </source>
</evidence>
<proteinExistence type="predicted"/>
<dbReference type="AlphaFoldDB" id="A0A1F7XZR1"/>
<keyword evidence="1" id="KW-0812">Transmembrane</keyword>
<evidence type="ECO:0000256" key="1">
    <source>
        <dbReference type="SAM" id="Phobius"/>
    </source>
</evidence>
<dbReference type="InterPro" id="IPR036116">
    <property type="entry name" value="FN3_sf"/>
</dbReference>
<keyword evidence="1" id="KW-1133">Transmembrane helix</keyword>
<dbReference type="Gene3D" id="2.60.40.10">
    <property type="entry name" value="Immunoglobulins"/>
    <property type="match status" value="1"/>
</dbReference>
<name>A0A1F7XZR1_9BACT</name>
<dbReference type="Proteomes" id="UP000178419">
    <property type="component" value="Unassembled WGS sequence"/>
</dbReference>
<feature type="domain" description="Fibronectin type-III" evidence="2">
    <location>
        <begin position="157"/>
        <end position="247"/>
    </location>
</feature>
<comment type="caution">
    <text evidence="3">The sequence shown here is derived from an EMBL/GenBank/DDBJ whole genome shotgun (WGS) entry which is preliminary data.</text>
</comment>
<dbReference type="SUPFAM" id="SSF49265">
    <property type="entry name" value="Fibronectin type III"/>
    <property type="match status" value="1"/>
</dbReference>
<dbReference type="Pfam" id="PF00041">
    <property type="entry name" value="fn3"/>
    <property type="match status" value="1"/>
</dbReference>
<organism evidence="3 4">
    <name type="scientific">Candidatus Woesebacteria bacterium RIFCSPHIGHO2_01_FULL_38_9</name>
    <dbReference type="NCBI Taxonomy" id="1802492"/>
    <lineage>
        <taxon>Bacteria</taxon>
        <taxon>Candidatus Woeseibacteriota</taxon>
    </lineage>
</organism>
<keyword evidence="1" id="KW-0472">Membrane</keyword>
<feature type="transmembrane region" description="Helical" evidence="1">
    <location>
        <begin position="259"/>
        <end position="279"/>
    </location>
</feature>
<evidence type="ECO:0000259" key="2">
    <source>
        <dbReference type="PROSITE" id="PS50853"/>
    </source>
</evidence>